<sequence length="132" mass="14222">MMARPSTPANFLPTAANFLRIFCAVVLLSLGFAHQPVQAGAPLDSYSEAYRLPDGTFADICAEDVHHERQPAARPVCEVCLLASSIILPPPTDEAWLASEPAFLINPLRQFSQLLGTTAVARPKSRAPPLSI</sequence>
<dbReference type="RefSeq" id="WP_152601053.1">
    <property type="nucleotide sequence ID" value="NZ_JBEAAL010000007.1"/>
</dbReference>
<protein>
    <recommendedName>
        <fullName evidence="3">DUF2946 domain-containing protein</fullName>
    </recommendedName>
</protein>
<dbReference type="Proteomes" id="UP001496627">
    <property type="component" value="Unassembled WGS sequence"/>
</dbReference>
<evidence type="ECO:0000313" key="2">
    <source>
        <dbReference type="Proteomes" id="UP001496627"/>
    </source>
</evidence>
<keyword evidence="2" id="KW-1185">Reference proteome</keyword>
<evidence type="ECO:0000313" key="1">
    <source>
        <dbReference type="EMBL" id="MEQ1405736.1"/>
    </source>
</evidence>
<comment type="caution">
    <text evidence="1">The sequence shown here is derived from an EMBL/GenBank/DDBJ whole genome shotgun (WGS) entry which is preliminary data.</text>
</comment>
<gene>
    <name evidence="1" type="ORF">ABK249_12405</name>
</gene>
<evidence type="ECO:0008006" key="3">
    <source>
        <dbReference type="Google" id="ProtNLM"/>
    </source>
</evidence>
<organism evidence="1 2">
    <name type="scientific">Neorhizobium phenanthreniclasticum</name>
    <dbReference type="NCBI Taxonomy" id="3157917"/>
    <lineage>
        <taxon>Bacteria</taxon>
        <taxon>Pseudomonadati</taxon>
        <taxon>Pseudomonadota</taxon>
        <taxon>Alphaproteobacteria</taxon>
        <taxon>Hyphomicrobiales</taxon>
        <taxon>Rhizobiaceae</taxon>
        <taxon>Rhizobium/Agrobacterium group</taxon>
        <taxon>Neorhizobium</taxon>
    </lineage>
</organism>
<proteinExistence type="predicted"/>
<reference evidence="1 2" key="1">
    <citation type="submission" date="2024-05" db="EMBL/GenBank/DDBJ databases">
        <title>Neorhizobium sp. Rsf11, a plant growth promoting and heavy metal resistant PAH-degrader.</title>
        <authorList>
            <person name="Golubev S.N."/>
            <person name="Muratova A.Y."/>
            <person name="Markelova M.I."/>
        </authorList>
    </citation>
    <scope>NUCLEOTIDE SEQUENCE [LARGE SCALE GENOMIC DNA]</scope>
    <source>
        <strain evidence="1 2">Rsf11</strain>
    </source>
</reference>
<dbReference type="EMBL" id="JBEAAL010000007">
    <property type="protein sequence ID" value="MEQ1405736.1"/>
    <property type="molecule type" value="Genomic_DNA"/>
</dbReference>
<name>A0ABV0M1L4_9HYPH</name>
<accession>A0ABV0M1L4</accession>